<name>A0A5B8MIP4_9CHLO</name>
<feature type="region of interest" description="Disordered" evidence="1">
    <location>
        <begin position="1"/>
        <end position="38"/>
    </location>
</feature>
<feature type="compositionally biased region" description="Low complexity" evidence="1">
    <location>
        <begin position="15"/>
        <end position="25"/>
    </location>
</feature>
<reference evidence="3 4" key="1">
    <citation type="submission" date="2018-07" db="EMBL/GenBank/DDBJ databases">
        <title>The complete nuclear genome of the prasinophyte Chloropicon primus (CCMP1205).</title>
        <authorList>
            <person name="Pombert J.-F."/>
            <person name="Otis C."/>
            <person name="Turmel M."/>
            <person name="Lemieux C."/>
        </authorList>
    </citation>
    <scope>NUCLEOTIDE SEQUENCE [LARGE SCALE GENOMIC DNA]</scope>
    <source>
        <strain evidence="3 4">CCMP1205</strain>
    </source>
</reference>
<protein>
    <recommendedName>
        <fullName evidence="2">HNH nuclease domain-containing protein</fullName>
    </recommendedName>
</protein>
<feature type="domain" description="HNH nuclease" evidence="2">
    <location>
        <begin position="158"/>
        <end position="208"/>
    </location>
</feature>
<gene>
    <name evidence="3" type="ORF">A3770_04p28310</name>
</gene>
<sequence length="268" mass="29893">MRGGMHNVGLRKAVTRVATRSSSSVNGPKPAKRGPLGAELRKDTSKRLVLPSQSLSTPTNSFTETLGVDTDLGKDLSSIPNAQLGQFRALVLDVSYRPLDTVPWTRAVVLDCFDKVDVLEYYDSFVRSARDYHYLPAVIRVKFYVKKLKGAFDKGVPLTRKNVYARDRHKCQYCGSTKNLTLDHVIPTSRGGGTEWDNLVTACNKCNQKKGNKLLKELGSGMKLNNKPKMPNHLEMSSYMVARQGGNAPKEWRDYLPPGTADWVFNND</sequence>
<evidence type="ECO:0000259" key="2">
    <source>
        <dbReference type="SMART" id="SM00507"/>
    </source>
</evidence>
<dbReference type="Pfam" id="PF14279">
    <property type="entry name" value="HNH_5"/>
    <property type="match status" value="1"/>
</dbReference>
<dbReference type="InterPro" id="IPR052892">
    <property type="entry name" value="NA-targeting_endonuclease"/>
</dbReference>
<organism evidence="3 4">
    <name type="scientific">Chloropicon primus</name>
    <dbReference type="NCBI Taxonomy" id="1764295"/>
    <lineage>
        <taxon>Eukaryota</taxon>
        <taxon>Viridiplantae</taxon>
        <taxon>Chlorophyta</taxon>
        <taxon>Chloropicophyceae</taxon>
        <taxon>Chloropicales</taxon>
        <taxon>Chloropicaceae</taxon>
        <taxon>Chloropicon</taxon>
    </lineage>
</organism>
<proteinExistence type="predicted"/>
<dbReference type="InterPro" id="IPR003615">
    <property type="entry name" value="HNH_nuc"/>
</dbReference>
<dbReference type="STRING" id="1764295.A0A5B8MIP4"/>
<evidence type="ECO:0000313" key="3">
    <source>
        <dbReference type="EMBL" id="QDZ20313.1"/>
    </source>
</evidence>
<dbReference type="EMBL" id="CP031037">
    <property type="protein sequence ID" value="QDZ20313.1"/>
    <property type="molecule type" value="Genomic_DNA"/>
</dbReference>
<dbReference type="InterPro" id="IPR029471">
    <property type="entry name" value="HNH_5"/>
</dbReference>
<accession>A0A5B8MIP4</accession>
<evidence type="ECO:0000313" key="4">
    <source>
        <dbReference type="Proteomes" id="UP000316726"/>
    </source>
</evidence>
<dbReference type="PANTHER" id="PTHR33877:SF2">
    <property type="entry name" value="OS07G0170200 PROTEIN"/>
    <property type="match status" value="1"/>
</dbReference>
<dbReference type="Gene3D" id="1.10.30.50">
    <property type="match status" value="1"/>
</dbReference>
<dbReference type="OrthoDB" id="2127950at2759"/>
<dbReference type="Proteomes" id="UP000316726">
    <property type="component" value="Chromosome 4"/>
</dbReference>
<dbReference type="CDD" id="cd00085">
    <property type="entry name" value="HNHc"/>
    <property type="match status" value="1"/>
</dbReference>
<keyword evidence="4" id="KW-1185">Reference proteome</keyword>
<evidence type="ECO:0000256" key="1">
    <source>
        <dbReference type="SAM" id="MobiDB-lite"/>
    </source>
</evidence>
<dbReference type="SMART" id="SM00507">
    <property type="entry name" value="HNHc"/>
    <property type="match status" value="1"/>
</dbReference>
<dbReference type="PANTHER" id="PTHR33877">
    <property type="entry name" value="SLL1193 PROTEIN"/>
    <property type="match status" value="1"/>
</dbReference>
<dbReference type="AlphaFoldDB" id="A0A5B8MIP4"/>